<dbReference type="EMBL" id="CAMXCT020001520">
    <property type="protein sequence ID" value="CAL1144210.1"/>
    <property type="molecule type" value="Genomic_DNA"/>
</dbReference>
<proteinExistence type="predicted"/>
<organism evidence="1">
    <name type="scientific">Cladocopium goreaui</name>
    <dbReference type="NCBI Taxonomy" id="2562237"/>
    <lineage>
        <taxon>Eukaryota</taxon>
        <taxon>Sar</taxon>
        <taxon>Alveolata</taxon>
        <taxon>Dinophyceae</taxon>
        <taxon>Suessiales</taxon>
        <taxon>Symbiodiniaceae</taxon>
        <taxon>Cladocopium</taxon>
    </lineage>
</organism>
<dbReference type="Proteomes" id="UP001152797">
    <property type="component" value="Unassembled WGS sequence"/>
</dbReference>
<dbReference type="AlphaFoldDB" id="A0A9P1CG32"/>
<keyword evidence="3" id="KW-1185">Reference proteome</keyword>
<protein>
    <submittedName>
        <fullName evidence="1">Uncharacterized protein</fullName>
    </submittedName>
</protein>
<dbReference type="EMBL" id="CAMXCT030001520">
    <property type="protein sequence ID" value="CAL4778147.1"/>
    <property type="molecule type" value="Genomic_DNA"/>
</dbReference>
<sequence>MRRWLQPSQELLAEVPGDSSYWEISSNLPISALECWPTSASVGSSAGTAQEFSTGKGQEGALDADAREYCLQALAPLSAELDAEEVRAIRKALETGSKDKSTGTVSKTIQQDELLDCDLMNFLEG</sequence>
<evidence type="ECO:0000313" key="3">
    <source>
        <dbReference type="Proteomes" id="UP001152797"/>
    </source>
</evidence>
<comment type="caution">
    <text evidence="1">The sequence shown here is derived from an EMBL/GenBank/DDBJ whole genome shotgun (WGS) entry which is preliminary data.</text>
</comment>
<name>A0A9P1CG32_9DINO</name>
<reference evidence="1" key="1">
    <citation type="submission" date="2022-10" db="EMBL/GenBank/DDBJ databases">
        <authorList>
            <person name="Chen Y."/>
            <person name="Dougan E. K."/>
            <person name="Chan C."/>
            <person name="Rhodes N."/>
            <person name="Thang M."/>
        </authorList>
    </citation>
    <scope>NUCLEOTIDE SEQUENCE</scope>
</reference>
<reference evidence="2 3" key="2">
    <citation type="submission" date="2024-05" db="EMBL/GenBank/DDBJ databases">
        <authorList>
            <person name="Chen Y."/>
            <person name="Shah S."/>
            <person name="Dougan E. K."/>
            <person name="Thang M."/>
            <person name="Chan C."/>
        </authorList>
    </citation>
    <scope>NUCLEOTIDE SEQUENCE [LARGE SCALE GENOMIC DNA]</scope>
</reference>
<evidence type="ECO:0000313" key="2">
    <source>
        <dbReference type="EMBL" id="CAL4778147.1"/>
    </source>
</evidence>
<dbReference type="EMBL" id="CAMXCT010001520">
    <property type="protein sequence ID" value="CAI3990835.1"/>
    <property type="molecule type" value="Genomic_DNA"/>
</dbReference>
<feature type="non-terminal residue" evidence="1">
    <location>
        <position position="125"/>
    </location>
</feature>
<evidence type="ECO:0000313" key="1">
    <source>
        <dbReference type="EMBL" id="CAI3990835.1"/>
    </source>
</evidence>
<gene>
    <name evidence="1" type="ORF">C1SCF055_LOCUS17787</name>
</gene>
<accession>A0A9P1CG32</accession>